<dbReference type="GO" id="GO:0016740">
    <property type="term" value="F:transferase activity"/>
    <property type="evidence" value="ECO:0007669"/>
    <property type="project" value="UniProtKB-KW"/>
</dbReference>
<dbReference type="EMBL" id="PHIG01000011">
    <property type="protein sequence ID" value="PJK31061.1"/>
    <property type="molecule type" value="Genomic_DNA"/>
</dbReference>
<gene>
    <name evidence="1" type="ORF">CVT23_04155</name>
</gene>
<keyword evidence="2" id="KW-1185">Reference proteome</keyword>
<comment type="caution">
    <text evidence="1">The sequence shown here is derived from an EMBL/GenBank/DDBJ whole genome shotgun (WGS) entry which is preliminary data.</text>
</comment>
<dbReference type="SUPFAM" id="SSF53756">
    <property type="entry name" value="UDP-Glycosyltransferase/glycogen phosphorylase"/>
    <property type="match status" value="1"/>
</dbReference>
<accession>A0A2M9G5S6</accession>
<proteinExistence type="predicted"/>
<dbReference type="AlphaFoldDB" id="A0A2M9G5S6"/>
<keyword evidence="1" id="KW-0808">Transferase</keyword>
<dbReference type="Proteomes" id="UP000229498">
    <property type="component" value="Unassembled WGS sequence"/>
</dbReference>
<reference evidence="1 2" key="1">
    <citation type="submission" date="2017-11" db="EMBL/GenBank/DDBJ databases">
        <title>Draft genome sequence of Rhizobiales bacterium SY3-13.</title>
        <authorList>
            <person name="Sun C."/>
        </authorList>
    </citation>
    <scope>NUCLEOTIDE SEQUENCE [LARGE SCALE GENOMIC DNA]</scope>
    <source>
        <strain evidence="1 2">SY3-13</strain>
    </source>
</reference>
<sequence>MTDRVMIHVQHLLGVGHLKRMAMLAGALAEHGAAVTLVSGGPPAPQIALPSDVEFRQLPPVRAKDLRFSGLIDGEGRDVDDEFLGRRRDKLLAIFEERRPDILVIELFPLGRRQLRFELLALLDQAQGRCRTIACSVRDIVNRRPARESEALAWLQQYFNLLLVHGDARLTPIVDSVPGIGAFRGRIVHTGYLAEPMPGPAGEGEILVSAGGGASGERLFEAAVGASALLRGKVPYRWRFRHGAGTPSARLKEWRAAAASGSVFESVAPDFRARLRGAVLSVSQLGYNTAVDLMQCGTRAVVVPFEGESETEQLRRAAALAPFGLRVVHESGLAAPALAAAVRTALSAPAPVFAGAVDLDGLTCAAETLLARQ</sequence>
<dbReference type="Gene3D" id="3.40.50.2000">
    <property type="entry name" value="Glycogen Phosphorylase B"/>
    <property type="match status" value="2"/>
</dbReference>
<name>A0A2M9G5S6_9PROT</name>
<organism evidence="1 2">
    <name type="scientific">Minwuia thermotolerans</name>
    <dbReference type="NCBI Taxonomy" id="2056226"/>
    <lineage>
        <taxon>Bacteria</taxon>
        <taxon>Pseudomonadati</taxon>
        <taxon>Pseudomonadota</taxon>
        <taxon>Alphaproteobacteria</taxon>
        <taxon>Minwuiales</taxon>
        <taxon>Minwuiaceae</taxon>
        <taxon>Minwuia</taxon>
    </lineage>
</organism>
<evidence type="ECO:0000313" key="1">
    <source>
        <dbReference type="EMBL" id="PJK31061.1"/>
    </source>
</evidence>
<protein>
    <submittedName>
        <fullName evidence="1">Glycosyl transferase</fullName>
    </submittedName>
</protein>
<evidence type="ECO:0000313" key="2">
    <source>
        <dbReference type="Proteomes" id="UP000229498"/>
    </source>
</evidence>